<evidence type="ECO:0000259" key="1">
    <source>
        <dbReference type="Pfam" id="PF18598"/>
    </source>
</evidence>
<evidence type="ECO:0000313" key="5">
    <source>
        <dbReference type="Proteomes" id="UP000587211"/>
    </source>
</evidence>
<dbReference type="Pfam" id="PF18598">
    <property type="entry name" value="TetR_C_36"/>
    <property type="match status" value="1"/>
</dbReference>
<evidence type="ECO:0000313" key="6">
    <source>
        <dbReference type="Proteomes" id="UP000659061"/>
    </source>
</evidence>
<dbReference type="EMBL" id="JACWMT010000002">
    <property type="protein sequence ID" value="MBD1270578.1"/>
    <property type="molecule type" value="Genomic_DNA"/>
</dbReference>
<name>A0A8I0FV96_9ACTN</name>
<dbReference type="EMBL" id="JACBZN010000001">
    <property type="protein sequence ID" value="NYI37965.1"/>
    <property type="molecule type" value="Genomic_DNA"/>
</dbReference>
<dbReference type="InterPro" id="IPR009057">
    <property type="entry name" value="Homeodomain-like_sf"/>
</dbReference>
<evidence type="ECO:0000313" key="2">
    <source>
        <dbReference type="EMBL" id="MBD1270578.1"/>
    </source>
</evidence>
<dbReference type="SUPFAM" id="SSF46689">
    <property type="entry name" value="Homeodomain-like"/>
    <property type="match status" value="1"/>
</dbReference>
<gene>
    <name evidence="4" type="ORF">BJ975_001340</name>
    <name evidence="2" type="ORF">IDH50_10075</name>
    <name evidence="3" type="ORF">IDH50_13685</name>
</gene>
<reference evidence="3" key="2">
    <citation type="submission" date="2020-09" db="EMBL/GenBank/DDBJ databases">
        <title>Novel species in genus Aeromicrobium.</title>
        <authorList>
            <person name="Zhang G."/>
        </authorList>
    </citation>
    <scope>NUCLEOTIDE SEQUENCE</scope>
    <source>
        <strain evidence="3">SSW1-57</strain>
    </source>
</reference>
<accession>A0A8I0FV96</accession>
<proteinExistence type="predicted"/>
<dbReference type="InterPro" id="IPR041485">
    <property type="entry name" value="TetR_C_36"/>
</dbReference>
<dbReference type="RefSeq" id="WP_179424420.1">
    <property type="nucleotide sequence ID" value="NZ_BAAAMP010000001.1"/>
</dbReference>
<comment type="caution">
    <text evidence="3">The sequence shown here is derived from an EMBL/GenBank/DDBJ whole genome shotgun (WGS) entry which is preliminary data.</text>
</comment>
<feature type="domain" description="QsdR TetR regulatory C-terminal" evidence="1">
    <location>
        <begin position="86"/>
        <end position="192"/>
    </location>
</feature>
<dbReference type="Proteomes" id="UP000587211">
    <property type="component" value="Unassembled WGS sequence"/>
</dbReference>
<organism evidence="3 6">
    <name type="scientific">Aeromicrobium tamlense</name>
    <dbReference type="NCBI Taxonomy" id="375541"/>
    <lineage>
        <taxon>Bacteria</taxon>
        <taxon>Bacillati</taxon>
        <taxon>Actinomycetota</taxon>
        <taxon>Actinomycetes</taxon>
        <taxon>Propionibacteriales</taxon>
        <taxon>Nocardioidaceae</taxon>
        <taxon>Aeromicrobium</taxon>
    </lineage>
</organism>
<dbReference type="Proteomes" id="UP000659061">
    <property type="component" value="Unassembled WGS sequence"/>
</dbReference>
<sequence>MKGREDAEGPRARPTKADAYRLGRRAYLNGEGLDLGRMAAELGVNRVTLYRWVGTKEQMLVDVTWQLTELTMRQEWEAARDVPGPRVPLVLGGFLRAMFSWPEVRRFNEENNAFLMRVMTTADYGFHARFVDAVRAYVEVDVAEGRTTDSVPAHDLAYACVRLVESYVYLPTITGAPPAPEAAQRVLEALLRP</sequence>
<keyword evidence="5" id="KW-1185">Reference proteome</keyword>
<dbReference type="AlphaFoldDB" id="A0A8I0FV96"/>
<protein>
    <submittedName>
        <fullName evidence="4">AcrR family transcriptional regulator</fullName>
    </submittedName>
</protein>
<dbReference type="EMBL" id="JACWMT010000003">
    <property type="protein sequence ID" value="MBD1271290.1"/>
    <property type="molecule type" value="Genomic_DNA"/>
</dbReference>
<evidence type="ECO:0000313" key="4">
    <source>
        <dbReference type="EMBL" id="NYI37965.1"/>
    </source>
</evidence>
<dbReference type="Gene3D" id="1.10.357.10">
    <property type="entry name" value="Tetracycline Repressor, domain 2"/>
    <property type="match status" value="1"/>
</dbReference>
<reference evidence="4 5" key="1">
    <citation type="submission" date="2020-07" db="EMBL/GenBank/DDBJ databases">
        <title>Sequencing the genomes of 1000 actinobacteria strains.</title>
        <authorList>
            <person name="Klenk H.-P."/>
        </authorList>
    </citation>
    <scope>NUCLEOTIDE SEQUENCE [LARGE SCALE GENOMIC DNA]</scope>
    <source>
        <strain evidence="4 5">DSM 19087</strain>
    </source>
</reference>
<evidence type="ECO:0000313" key="3">
    <source>
        <dbReference type="EMBL" id="MBD1271290.1"/>
    </source>
</evidence>